<proteinExistence type="predicted"/>
<evidence type="ECO:0000313" key="2">
    <source>
        <dbReference type="Proteomes" id="UP000694724"/>
    </source>
</evidence>
<name>A0A8D1PI24_PIG</name>
<sequence>MYHIFFIHSSVSGHLGCFQVVAVVYSAAVNIGIHASFQASWFSLDRCPGKELLDQMLILFSFLRNLRTVFHSGCTNLHSHQQCNRAPFSPHPLQHLLFVDFDDGHSG</sequence>
<dbReference type="Ensembl" id="ENSSSCT00055004306.1">
    <property type="protein sequence ID" value="ENSSSCP00055003298.1"/>
    <property type="gene ID" value="ENSSSCG00055002284.1"/>
</dbReference>
<dbReference type="Proteomes" id="UP000694724">
    <property type="component" value="Unplaced"/>
</dbReference>
<evidence type="ECO:0000313" key="1">
    <source>
        <dbReference type="Ensembl" id="ENSSSCP00055003298.1"/>
    </source>
</evidence>
<accession>A0A8D1PI24</accession>
<dbReference type="AlphaFoldDB" id="A0A8D1PI24"/>
<reference evidence="1" key="1">
    <citation type="submission" date="2025-08" db="UniProtKB">
        <authorList>
            <consortium name="Ensembl"/>
        </authorList>
    </citation>
    <scope>IDENTIFICATION</scope>
</reference>
<organism evidence="1 2">
    <name type="scientific">Sus scrofa</name>
    <name type="common">Pig</name>
    <dbReference type="NCBI Taxonomy" id="9823"/>
    <lineage>
        <taxon>Eukaryota</taxon>
        <taxon>Metazoa</taxon>
        <taxon>Chordata</taxon>
        <taxon>Craniata</taxon>
        <taxon>Vertebrata</taxon>
        <taxon>Euteleostomi</taxon>
        <taxon>Mammalia</taxon>
        <taxon>Eutheria</taxon>
        <taxon>Laurasiatheria</taxon>
        <taxon>Artiodactyla</taxon>
        <taxon>Suina</taxon>
        <taxon>Suidae</taxon>
        <taxon>Sus</taxon>
    </lineage>
</organism>
<protein>
    <submittedName>
        <fullName evidence="1">Uncharacterized protein</fullName>
    </submittedName>
</protein>